<dbReference type="PANTHER" id="PTHR23511">
    <property type="entry name" value="SYNAPTIC VESICLE GLYCOPROTEIN 2"/>
    <property type="match status" value="1"/>
</dbReference>
<comment type="subcellular location">
    <subcellularLocation>
        <location evidence="1">Membrane</location>
        <topology evidence="1">Multi-pass membrane protein</topology>
    </subcellularLocation>
</comment>
<dbReference type="InterPro" id="IPR020846">
    <property type="entry name" value="MFS_dom"/>
</dbReference>
<feature type="domain" description="Major facilitator superfamily (MFS) profile" evidence="7">
    <location>
        <begin position="44"/>
        <end position="180"/>
    </location>
</feature>
<dbReference type="InterPro" id="IPR011701">
    <property type="entry name" value="MFS"/>
</dbReference>
<evidence type="ECO:0000256" key="5">
    <source>
        <dbReference type="ARBA" id="ARBA00023136"/>
    </source>
</evidence>
<evidence type="ECO:0000256" key="6">
    <source>
        <dbReference type="SAM" id="Phobius"/>
    </source>
</evidence>
<keyword evidence="5 6" id="KW-0472">Membrane</keyword>
<evidence type="ECO:0000256" key="2">
    <source>
        <dbReference type="ARBA" id="ARBA00022448"/>
    </source>
</evidence>
<accession>A0AAW2ZCM4</accession>
<name>A0AAW2ZCM4_9EUKA</name>
<dbReference type="GO" id="GO:0016020">
    <property type="term" value="C:membrane"/>
    <property type="evidence" value="ECO:0007669"/>
    <property type="project" value="UniProtKB-SubCell"/>
</dbReference>
<sequence length="180" mass="20114">MEDRVTLSIETIDGYGTINKSGAKQYTMNEAIEHAGVGRFQMFLLLATGIAWMADSMEFKCFRFTLDSPFSFVVPVLTKEWKLSKDFQEPIISSAVFIGMFFGAMIWGQFSDRFGRRMGVVAFSIFTGIFGLSSAFSTNWIMFMILRGFTGVGAAGSHIPFSLLSEFLSVKLRGKFSTLH</sequence>
<evidence type="ECO:0000313" key="9">
    <source>
        <dbReference type="Proteomes" id="UP001431209"/>
    </source>
</evidence>
<dbReference type="Pfam" id="PF07690">
    <property type="entry name" value="MFS_1"/>
    <property type="match status" value="1"/>
</dbReference>
<keyword evidence="4 6" id="KW-1133">Transmembrane helix</keyword>
<dbReference type="SUPFAM" id="SSF103473">
    <property type="entry name" value="MFS general substrate transporter"/>
    <property type="match status" value="1"/>
</dbReference>
<dbReference type="Proteomes" id="UP001431209">
    <property type="component" value="Unassembled WGS sequence"/>
</dbReference>
<evidence type="ECO:0000256" key="4">
    <source>
        <dbReference type="ARBA" id="ARBA00022989"/>
    </source>
</evidence>
<feature type="transmembrane region" description="Helical" evidence="6">
    <location>
        <begin position="120"/>
        <end position="143"/>
    </location>
</feature>
<comment type="caution">
    <text evidence="8">The sequence shown here is derived from an EMBL/GenBank/DDBJ whole genome shotgun (WGS) entry which is preliminary data.</text>
</comment>
<gene>
    <name evidence="8" type="ORF">AKO1_000977</name>
</gene>
<dbReference type="Gene3D" id="1.20.1250.20">
    <property type="entry name" value="MFS general substrate transporter like domains"/>
    <property type="match status" value="1"/>
</dbReference>
<evidence type="ECO:0000259" key="7">
    <source>
        <dbReference type="PROSITE" id="PS50850"/>
    </source>
</evidence>
<reference evidence="8 9" key="1">
    <citation type="submission" date="2024-03" db="EMBL/GenBank/DDBJ databases">
        <title>The Acrasis kona genome and developmental transcriptomes reveal deep origins of eukaryotic multicellular pathways.</title>
        <authorList>
            <person name="Sheikh S."/>
            <person name="Fu C.-J."/>
            <person name="Brown M.W."/>
            <person name="Baldauf S.L."/>
        </authorList>
    </citation>
    <scope>NUCLEOTIDE SEQUENCE [LARGE SCALE GENOMIC DNA]</scope>
    <source>
        <strain evidence="8 9">ATCC MYA-3509</strain>
    </source>
</reference>
<evidence type="ECO:0000313" key="8">
    <source>
        <dbReference type="EMBL" id="KAL0487089.1"/>
    </source>
</evidence>
<proteinExistence type="predicted"/>
<evidence type="ECO:0000256" key="3">
    <source>
        <dbReference type="ARBA" id="ARBA00022692"/>
    </source>
</evidence>
<dbReference type="GO" id="GO:0022857">
    <property type="term" value="F:transmembrane transporter activity"/>
    <property type="evidence" value="ECO:0007669"/>
    <property type="project" value="InterPro"/>
</dbReference>
<feature type="transmembrane region" description="Helical" evidence="6">
    <location>
        <begin position="36"/>
        <end position="54"/>
    </location>
</feature>
<feature type="transmembrane region" description="Helical" evidence="6">
    <location>
        <begin position="90"/>
        <end position="108"/>
    </location>
</feature>
<evidence type="ECO:0000256" key="1">
    <source>
        <dbReference type="ARBA" id="ARBA00004141"/>
    </source>
</evidence>
<dbReference type="InterPro" id="IPR036259">
    <property type="entry name" value="MFS_trans_sf"/>
</dbReference>
<dbReference type="AlphaFoldDB" id="A0AAW2ZCM4"/>
<protein>
    <submittedName>
        <fullName evidence="8">Cation transport protein</fullName>
    </submittedName>
</protein>
<dbReference type="PROSITE" id="PS50850">
    <property type="entry name" value="MFS"/>
    <property type="match status" value="1"/>
</dbReference>
<dbReference type="EMBL" id="JAOPGA020001301">
    <property type="protein sequence ID" value="KAL0487089.1"/>
    <property type="molecule type" value="Genomic_DNA"/>
</dbReference>
<keyword evidence="9" id="KW-1185">Reference proteome</keyword>
<keyword evidence="2" id="KW-0813">Transport</keyword>
<organism evidence="8 9">
    <name type="scientific">Acrasis kona</name>
    <dbReference type="NCBI Taxonomy" id="1008807"/>
    <lineage>
        <taxon>Eukaryota</taxon>
        <taxon>Discoba</taxon>
        <taxon>Heterolobosea</taxon>
        <taxon>Tetramitia</taxon>
        <taxon>Eutetramitia</taxon>
        <taxon>Acrasidae</taxon>
        <taxon>Acrasis</taxon>
    </lineage>
</organism>
<keyword evidence="3 6" id="KW-0812">Transmembrane</keyword>
<dbReference type="PANTHER" id="PTHR23511:SF5">
    <property type="entry name" value="MAJOR FACILITATOR-TYPE TRANSPORTER HXNZ-RELATED"/>
    <property type="match status" value="1"/>
</dbReference>